<dbReference type="AlphaFoldDB" id="A0A3D9BJ38"/>
<evidence type="ECO:0000313" key="1">
    <source>
        <dbReference type="EMBL" id="REC53553.1"/>
    </source>
</evidence>
<sequence>RVYAMEISPAYVDVAVERWQAETGRDAVLDGDGRTFGAVKEERLGDKADAAA</sequence>
<keyword evidence="1" id="KW-0808">Transferase</keyword>
<dbReference type="GO" id="GO:0032259">
    <property type="term" value="P:methylation"/>
    <property type="evidence" value="ECO:0007669"/>
    <property type="project" value="UniProtKB-KW"/>
</dbReference>
<accession>A0A3D9BJ38</accession>
<keyword evidence="1" id="KW-0489">Methyltransferase</keyword>
<name>A0A3D9BJ38_9RHOB</name>
<proteinExistence type="predicted"/>
<organism evidence="1 2">
    <name type="scientific">Rhodosalinus sediminis</name>
    <dbReference type="NCBI Taxonomy" id="1940533"/>
    <lineage>
        <taxon>Bacteria</taxon>
        <taxon>Pseudomonadati</taxon>
        <taxon>Pseudomonadota</taxon>
        <taxon>Alphaproteobacteria</taxon>
        <taxon>Rhodobacterales</taxon>
        <taxon>Paracoccaceae</taxon>
        <taxon>Rhodosalinus</taxon>
    </lineage>
</organism>
<reference evidence="1 2" key="1">
    <citation type="journal article" date="2017" name="Int. J. Syst. Evol. Microbiol.">
        <title>Rhodosalinus sediminis gen. nov., sp. nov., isolated from marine saltern.</title>
        <authorList>
            <person name="Guo L.Y."/>
            <person name="Ling S.K."/>
            <person name="Li C.M."/>
            <person name="Chen G.J."/>
            <person name="Du Z.J."/>
        </authorList>
    </citation>
    <scope>NUCLEOTIDE SEQUENCE [LARGE SCALE GENOMIC DNA]</scope>
    <source>
        <strain evidence="1 2">WDN1C137</strain>
    </source>
</reference>
<keyword evidence="2" id="KW-1185">Reference proteome</keyword>
<dbReference type="GO" id="GO:0008168">
    <property type="term" value="F:methyltransferase activity"/>
    <property type="evidence" value="ECO:0007669"/>
    <property type="project" value="UniProtKB-KW"/>
</dbReference>
<evidence type="ECO:0000313" key="2">
    <source>
        <dbReference type="Proteomes" id="UP000257131"/>
    </source>
</evidence>
<dbReference type="Proteomes" id="UP000257131">
    <property type="component" value="Unassembled WGS sequence"/>
</dbReference>
<comment type="caution">
    <text evidence="1">The sequence shown here is derived from an EMBL/GenBank/DDBJ whole genome shotgun (WGS) entry which is preliminary data.</text>
</comment>
<protein>
    <submittedName>
        <fullName evidence="1">DNA methylase</fullName>
    </submittedName>
</protein>
<feature type="non-terminal residue" evidence="1">
    <location>
        <position position="1"/>
    </location>
</feature>
<gene>
    <name evidence="1" type="ORF">DRV84_14955</name>
</gene>
<dbReference type="EMBL" id="QOHR01000057">
    <property type="protein sequence ID" value="REC53553.1"/>
    <property type="molecule type" value="Genomic_DNA"/>
</dbReference>